<keyword evidence="2" id="KW-1133">Transmembrane helix</keyword>
<evidence type="ECO:0000256" key="1">
    <source>
        <dbReference type="SAM" id="MobiDB-lite"/>
    </source>
</evidence>
<dbReference type="InterPro" id="IPR021109">
    <property type="entry name" value="Peptidase_aspartic_dom_sf"/>
</dbReference>
<feature type="compositionally biased region" description="Polar residues" evidence="1">
    <location>
        <begin position="526"/>
        <end position="535"/>
    </location>
</feature>
<keyword evidence="2" id="KW-0472">Membrane</keyword>
<evidence type="ECO:0000313" key="5">
    <source>
        <dbReference type="EMBL" id="KAK8041345.1"/>
    </source>
</evidence>
<dbReference type="GeneID" id="92098824"/>
<dbReference type="RefSeq" id="XP_066708890.1">
    <property type="nucleotide sequence ID" value="XM_066865761.1"/>
</dbReference>
<feature type="domain" description="Peptidase A1" evidence="4">
    <location>
        <begin position="46"/>
        <end position="412"/>
    </location>
</feature>
<proteinExistence type="predicted"/>
<feature type="compositionally biased region" description="Polar residues" evidence="1">
    <location>
        <begin position="472"/>
        <end position="482"/>
    </location>
</feature>
<feature type="region of interest" description="Disordered" evidence="1">
    <location>
        <begin position="519"/>
        <end position="614"/>
    </location>
</feature>
<keyword evidence="2" id="KW-0812">Transmembrane</keyword>
<dbReference type="EMBL" id="JAQQWL010000015">
    <property type="protein sequence ID" value="KAK8041345.1"/>
    <property type="molecule type" value="Genomic_DNA"/>
</dbReference>
<reference evidence="5 6" key="1">
    <citation type="submission" date="2023-01" db="EMBL/GenBank/DDBJ databases">
        <title>Analysis of 21 Apiospora genomes using comparative genomics revels a genus with tremendous synthesis potential of carbohydrate active enzymes and secondary metabolites.</title>
        <authorList>
            <person name="Sorensen T."/>
        </authorList>
    </citation>
    <scope>NUCLEOTIDE SEQUENCE [LARGE SCALE GENOMIC DNA]</scope>
    <source>
        <strain evidence="5 6">CBS 135458</strain>
    </source>
</reference>
<keyword evidence="6" id="KW-1185">Reference proteome</keyword>
<sequence>MHRKCMLLSLSWITYYLSLVLPASADRDPIGVPWSANTFGYDGPWPAVEISVGLTQKISMFPGSEWATIVIPTDYCSYNTSMACQASSAGLYKKGTYGGGIAITSGPGYMKGLPVKGKDMDYWMADVDLLDGSGIITPNVSMKLVGENFASYPNGNWYPLSAGCLGLGAPDTKNQTFGYGENSLRSAINASLIPGNLYERGKIESNSFGMHIGSANPRMAGSLYFGGYDQNRVVGEVLTSTDDYNKEIPLKDIAIKVVDGSSPWSFGTTQEGLLAQGNSSIGPKGVQVHVDGCSPYLSLPRSTCDAIAQHLPVAYSEDLGLYTWKTDDPKYSQIVGSASALVFTFLGSTNTDKVSISVPFRHLNLTLDRPLVDSPSPYFPCFTGSSSYVLGRAFLQDAFVGANWGSRTWFLAQAPGPNVPPANVVKFESSEAQLIKPSQNDWRESWAGSWKALTPAEAGSNATIVPPDDHAPSSSNSPENSVGLSTGAKAGIGVGAGVGALALIGALIFFWSRHSKEEKEKRDTDGSNFHNNNKNHPIHGGDNGIIGGGGGAPPGHQAYYEPAKEPGALRTTMDGSGYHPPSSTHNSTLYSGSDAHYSSTNSQHTSNGYDTYQAHPQPYSAELPGTYIARPLELPAPATTHTQPGSLPPPHSSGV</sequence>
<feature type="compositionally biased region" description="Polar residues" evidence="1">
    <location>
        <begin position="581"/>
        <end position="610"/>
    </location>
</feature>
<dbReference type="Gene3D" id="2.40.70.10">
    <property type="entry name" value="Acid Proteases"/>
    <property type="match status" value="2"/>
</dbReference>
<evidence type="ECO:0000256" key="3">
    <source>
        <dbReference type="SAM" id="SignalP"/>
    </source>
</evidence>
<evidence type="ECO:0000313" key="6">
    <source>
        <dbReference type="Proteomes" id="UP001480595"/>
    </source>
</evidence>
<protein>
    <recommendedName>
        <fullName evidence="4">Peptidase A1 domain-containing protein</fullName>
    </recommendedName>
</protein>
<dbReference type="SUPFAM" id="SSF50630">
    <property type="entry name" value="Acid proteases"/>
    <property type="match status" value="1"/>
</dbReference>
<dbReference type="PROSITE" id="PS51767">
    <property type="entry name" value="PEPTIDASE_A1"/>
    <property type="match status" value="1"/>
</dbReference>
<accession>A0ABR1T5U4</accession>
<evidence type="ECO:0000256" key="2">
    <source>
        <dbReference type="SAM" id="Phobius"/>
    </source>
</evidence>
<gene>
    <name evidence="5" type="ORF">PG994_014352</name>
</gene>
<feature type="compositionally biased region" description="Pro residues" evidence="1">
    <location>
        <begin position="646"/>
        <end position="655"/>
    </location>
</feature>
<feature type="region of interest" description="Disordered" evidence="1">
    <location>
        <begin position="457"/>
        <end position="482"/>
    </location>
</feature>
<dbReference type="Pfam" id="PF00026">
    <property type="entry name" value="Asp"/>
    <property type="match status" value="1"/>
</dbReference>
<feature type="region of interest" description="Disordered" evidence="1">
    <location>
        <begin position="636"/>
        <end position="655"/>
    </location>
</feature>
<keyword evidence="3" id="KW-0732">Signal</keyword>
<feature type="signal peptide" evidence="3">
    <location>
        <begin position="1"/>
        <end position="25"/>
    </location>
</feature>
<feature type="transmembrane region" description="Helical" evidence="2">
    <location>
        <begin position="490"/>
        <end position="512"/>
    </location>
</feature>
<feature type="compositionally biased region" description="Gly residues" evidence="1">
    <location>
        <begin position="541"/>
        <end position="553"/>
    </location>
</feature>
<feature type="chain" id="PRO_5046655315" description="Peptidase A1 domain-containing protein" evidence="3">
    <location>
        <begin position="26"/>
        <end position="655"/>
    </location>
</feature>
<organism evidence="5 6">
    <name type="scientific">Apiospora phragmitis</name>
    <dbReference type="NCBI Taxonomy" id="2905665"/>
    <lineage>
        <taxon>Eukaryota</taxon>
        <taxon>Fungi</taxon>
        <taxon>Dikarya</taxon>
        <taxon>Ascomycota</taxon>
        <taxon>Pezizomycotina</taxon>
        <taxon>Sordariomycetes</taxon>
        <taxon>Xylariomycetidae</taxon>
        <taxon>Amphisphaeriales</taxon>
        <taxon>Apiosporaceae</taxon>
        <taxon>Apiospora</taxon>
    </lineage>
</organism>
<comment type="caution">
    <text evidence="5">The sequence shown here is derived from an EMBL/GenBank/DDBJ whole genome shotgun (WGS) entry which is preliminary data.</text>
</comment>
<dbReference type="InterPro" id="IPR033121">
    <property type="entry name" value="PEPTIDASE_A1"/>
</dbReference>
<name>A0ABR1T5U4_9PEZI</name>
<evidence type="ECO:0000259" key="4">
    <source>
        <dbReference type="PROSITE" id="PS51767"/>
    </source>
</evidence>
<dbReference type="Proteomes" id="UP001480595">
    <property type="component" value="Unassembled WGS sequence"/>
</dbReference>